<evidence type="ECO:0000256" key="1">
    <source>
        <dbReference type="ARBA" id="ARBA00004496"/>
    </source>
</evidence>
<dbReference type="FunFam" id="1.10.10.1600:FF:000001">
    <property type="entry name" value="DNA polymerase III subunit alpha"/>
    <property type="match status" value="1"/>
</dbReference>
<dbReference type="GO" id="GO:0003887">
    <property type="term" value="F:DNA-directed DNA polymerase activity"/>
    <property type="evidence" value="ECO:0007669"/>
    <property type="project" value="UniProtKB-KW"/>
</dbReference>
<keyword evidence="8" id="KW-0239">DNA-directed DNA polymerase</keyword>
<dbReference type="GO" id="GO:0003676">
    <property type="term" value="F:nucleic acid binding"/>
    <property type="evidence" value="ECO:0007669"/>
    <property type="project" value="InterPro"/>
</dbReference>
<dbReference type="PANTHER" id="PTHR32294:SF0">
    <property type="entry name" value="DNA POLYMERASE III SUBUNIT ALPHA"/>
    <property type="match status" value="1"/>
</dbReference>
<keyword evidence="6" id="KW-0548">Nucleotidyltransferase</keyword>
<dbReference type="FunFam" id="1.10.150.870:FF:000001">
    <property type="entry name" value="DNA polymerase III subunit alpha"/>
    <property type="match status" value="1"/>
</dbReference>
<dbReference type="InterPro" id="IPR012340">
    <property type="entry name" value="NA-bd_OB-fold"/>
</dbReference>
<dbReference type="Pfam" id="PF01336">
    <property type="entry name" value="tRNA_anti-codon"/>
    <property type="match status" value="1"/>
</dbReference>
<dbReference type="Pfam" id="PF07733">
    <property type="entry name" value="DNA_pol3_alpha"/>
    <property type="match status" value="1"/>
</dbReference>
<accession>A0A2G6JNJ6</accession>
<protein>
    <recommendedName>
        <fullName evidence="3">DNA polymerase III subunit alpha</fullName>
        <ecNumber evidence="2">2.7.7.7</ecNumber>
    </recommendedName>
</protein>
<evidence type="ECO:0000256" key="9">
    <source>
        <dbReference type="ARBA" id="ARBA00049244"/>
    </source>
</evidence>
<evidence type="ECO:0000256" key="4">
    <source>
        <dbReference type="ARBA" id="ARBA00022490"/>
    </source>
</evidence>
<dbReference type="Pfam" id="PF17657">
    <property type="entry name" value="DNA_pol3_finger"/>
    <property type="match status" value="1"/>
</dbReference>
<dbReference type="Gene3D" id="3.20.20.140">
    <property type="entry name" value="Metal-dependent hydrolases"/>
    <property type="match status" value="1"/>
</dbReference>
<dbReference type="Pfam" id="PF02811">
    <property type="entry name" value="PHP"/>
    <property type="match status" value="1"/>
</dbReference>
<proteinExistence type="predicted"/>
<evidence type="ECO:0000256" key="5">
    <source>
        <dbReference type="ARBA" id="ARBA00022679"/>
    </source>
</evidence>
<dbReference type="SUPFAM" id="SSF89550">
    <property type="entry name" value="PHP domain-like"/>
    <property type="match status" value="1"/>
</dbReference>
<dbReference type="InterPro" id="IPR004805">
    <property type="entry name" value="DnaE2/DnaE/PolC"/>
</dbReference>
<reference evidence="11 12" key="1">
    <citation type="submission" date="2017-10" db="EMBL/GenBank/DDBJ databases">
        <title>Novel microbial diversity and functional potential in the marine mammal oral microbiome.</title>
        <authorList>
            <person name="Dudek N.K."/>
            <person name="Sun C.L."/>
            <person name="Burstein D."/>
            <person name="Kantor R.S."/>
            <person name="Aliaga Goltsman D.S."/>
            <person name="Bik E.M."/>
            <person name="Thomas B.C."/>
            <person name="Banfield J.F."/>
            <person name="Relman D.A."/>
        </authorList>
    </citation>
    <scope>NUCLEOTIDE SEQUENCE [LARGE SCALE GENOMIC DNA]</scope>
    <source>
        <strain evidence="11">DOLJORAL78_47_21</strain>
    </source>
</reference>
<evidence type="ECO:0000256" key="2">
    <source>
        <dbReference type="ARBA" id="ARBA00012417"/>
    </source>
</evidence>
<feature type="domain" description="Polymerase/histidinol phosphatase N-terminal" evidence="10">
    <location>
        <begin position="7"/>
        <end position="74"/>
    </location>
</feature>
<dbReference type="Gene3D" id="2.40.50.140">
    <property type="entry name" value="Nucleic acid-binding proteins"/>
    <property type="match status" value="1"/>
</dbReference>
<dbReference type="Pfam" id="PF14579">
    <property type="entry name" value="HHH_6"/>
    <property type="match status" value="1"/>
</dbReference>
<dbReference type="CDD" id="cd07433">
    <property type="entry name" value="PHP_PolIIIA_DnaE1"/>
    <property type="match status" value="1"/>
</dbReference>
<gene>
    <name evidence="11" type="ORF">CSA60_02280</name>
</gene>
<dbReference type="GO" id="GO:0006260">
    <property type="term" value="P:DNA replication"/>
    <property type="evidence" value="ECO:0007669"/>
    <property type="project" value="UniProtKB-KW"/>
</dbReference>
<keyword evidence="5" id="KW-0808">Transferase</keyword>
<dbReference type="InterPro" id="IPR004365">
    <property type="entry name" value="NA-bd_OB_tRNA"/>
</dbReference>
<keyword evidence="4" id="KW-0963">Cytoplasm</keyword>
<dbReference type="InterPro" id="IPR029460">
    <property type="entry name" value="DNAPol_HHH"/>
</dbReference>
<dbReference type="InterPro" id="IPR004013">
    <property type="entry name" value="PHP_dom"/>
</dbReference>
<evidence type="ECO:0000256" key="7">
    <source>
        <dbReference type="ARBA" id="ARBA00022705"/>
    </source>
</evidence>
<comment type="catalytic activity">
    <reaction evidence="9">
        <text>DNA(n) + a 2'-deoxyribonucleoside 5'-triphosphate = DNA(n+1) + diphosphate</text>
        <dbReference type="Rhea" id="RHEA:22508"/>
        <dbReference type="Rhea" id="RHEA-COMP:17339"/>
        <dbReference type="Rhea" id="RHEA-COMP:17340"/>
        <dbReference type="ChEBI" id="CHEBI:33019"/>
        <dbReference type="ChEBI" id="CHEBI:61560"/>
        <dbReference type="ChEBI" id="CHEBI:173112"/>
        <dbReference type="EC" id="2.7.7.7"/>
    </reaction>
</comment>
<evidence type="ECO:0000256" key="3">
    <source>
        <dbReference type="ARBA" id="ARBA00019114"/>
    </source>
</evidence>
<evidence type="ECO:0000256" key="8">
    <source>
        <dbReference type="ARBA" id="ARBA00022932"/>
    </source>
</evidence>
<organism evidence="11 12">
    <name type="scientific">Neptuniibacter caesariensis</name>
    <dbReference type="NCBI Taxonomy" id="207954"/>
    <lineage>
        <taxon>Bacteria</taxon>
        <taxon>Pseudomonadati</taxon>
        <taxon>Pseudomonadota</taxon>
        <taxon>Gammaproteobacteria</taxon>
        <taxon>Oceanospirillales</taxon>
        <taxon>Oceanospirillaceae</taxon>
        <taxon>Neptuniibacter</taxon>
    </lineage>
</organism>
<dbReference type="EC" id="2.7.7.7" evidence="2"/>
<dbReference type="EMBL" id="PDSH01000014">
    <property type="protein sequence ID" value="PIE24973.1"/>
    <property type="molecule type" value="Genomic_DNA"/>
</dbReference>
<evidence type="ECO:0000313" key="12">
    <source>
        <dbReference type="Proteomes" id="UP000243469"/>
    </source>
</evidence>
<dbReference type="GO" id="GO:0005737">
    <property type="term" value="C:cytoplasm"/>
    <property type="evidence" value="ECO:0007669"/>
    <property type="project" value="UniProtKB-SubCell"/>
</dbReference>
<dbReference type="STRING" id="207954.MED92_08046"/>
<evidence type="ECO:0000256" key="6">
    <source>
        <dbReference type="ARBA" id="ARBA00022695"/>
    </source>
</evidence>
<comment type="caution">
    <text evidence="11">The sequence shown here is derived from an EMBL/GenBank/DDBJ whole genome shotgun (WGS) entry which is preliminary data.</text>
</comment>
<dbReference type="InterPro" id="IPR040982">
    <property type="entry name" value="DNA_pol3_finger"/>
</dbReference>
<dbReference type="Gene3D" id="1.10.150.870">
    <property type="match status" value="1"/>
</dbReference>
<keyword evidence="7" id="KW-0235">DNA replication</keyword>
<dbReference type="Gene3D" id="1.10.10.1600">
    <property type="entry name" value="Bacterial DNA polymerase III alpha subunit, thumb domain"/>
    <property type="match status" value="1"/>
</dbReference>
<dbReference type="NCBIfam" id="TIGR00594">
    <property type="entry name" value="polc"/>
    <property type="match status" value="1"/>
</dbReference>
<dbReference type="AlphaFoldDB" id="A0A2G6JNJ6"/>
<dbReference type="Pfam" id="PF20914">
    <property type="entry name" value="DNA_pol_IIIA_C"/>
    <property type="match status" value="1"/>
</dbReference>
<dbReference type="NCBIfam" id="NF004226">
    <property type="entry name" value="PRK05673.1"/>
    <property type="match status" value="1"/>
</dbReference>
<sequence>MTDPTFIHLRVHTEFSLVDGLVRVKELVAAAKAAKMPAVGMTDQTNFFGLVKFFKAATGSGIKPICGSDLWVENTDEPGGEPYRLTLLVCNAQGYLNLMELISQAYAEGQNIIPDMALVKPEWVEEKSAGLIALSGARKGEVGRAILADKGQSGAVLQRWMNIFPERFYLEIQRTGRSGDEQVVHASVELAKEYGCPLVATNEVMFIKPDDFEAHEVRVCINQGRTLEDPTRPKEYSDQQYFRSQDEMLALFSDIPSALQNSVEIAKRCNIEIELGTYYLPKYPIPEGMLMDDFFRKVSYDGLEERLEVLLDRNDPDYAAKRQVYIDRLEFELDIIIQMGFPGYFLIVMDFIKWGKENGVPVGPGRGSGAGSLVAYAQKITDLDPLEYDLLFERFLNPERVSMPDFDIDFCMDNRDKVIDYVARTYGRDAVSQIVTFGTMAAKAVVRDVARVQGKPFGLADRLSKLIPFEVGITLQKAMDQEPLLSDFVSSSEEAQEIMDMAYKLEGVTRGIGKHAGGVVIAPTKLTDFSATYCDEEGHGLVTQFDKGDVEEAGLVKFDFLGLRTLTIIDWALQTVNRIREKQGEEPLDIALIDLEDKQTFDLLQAAETTAVFQLESAGMKDLVRRLLPSRFEDIVALVALFRPGPLQSGMVDDFINRKHGRAEMAWPHPDYQLDSLQPVLEPTYGIILYQEQVMQIAQVMAGYTLGGADMLRRAMGKKKPEEMAKQRASFLDGSEKNGIDRNLAGNIFDLVEKFAGYGFNKSHSAAYALVSYQTAWLKAHYPAPFMAAVMSSDMQNTDKVVIFIEECRTMGIPPALPNVNTGEFMFTVNDDGVIVYGLGAIKGVGEGPIEAIVAARATGGEFKDLFDFCERVGAKKLNKRVLEALVRSGAVDCLGAERAVLWEAIPDALKAADQSAKNQDAGMFDLFDEVEAESDRSVYADYHNVRSWTDKERLVGEKDTLGLYLTGHPIDEYEKELKHFISKRIVELQPVRGQTQKMAGLVVDLRLKKTKKGDNLCFVTLDDRSARIDVTLFGDVYDGVFDLVKKDSVLVVEGEVVEDHFSGGLKVRVSKVLSIPQARAQYASGVQVECDESHFTGRKIQELQTLLRAHKGDGTLPVKLRYKRPDVAATLVLDDAWQVQANDELLIALMERFGSDAVRLTY</sequence>
<dbReference type="InterPro" id="IPR016195">
    <property type="entry name" value="Pol/histidinol_Pase-like"/>
</dbReference>
<dbReference type="InterPro" id="IPR048472">
    <property type="entry name" value="DNA_pol_IIIA_C"/>
</dbReference>
<evidence type="ECO:0000313" key="11">
    <source>
        <dbReference type="EMBL" id="PIE24973.1"/>
    </source>
</evidence>
<dbReference type="GO" id="GO:0008408">
    <property type="term" value="F:3'-5' exonuclease activity"/>
    <property type="evidence" value="ECO:0007669"/>
    <property type="project" value="InterPro"/>
</dbReference>
<dbReference type="InterPro" id="IPR041931">
    <property type="entry name" value="DNA_pol3_alpha_thumb_dom"/>
</dbReference>
<comment type="subcellular location">
    <subcellularLocation>
        <location evidence="1">Cytoplasm</location>
    </subcellularLocation>
</comment>
<dbReference type="Proteomes" id="UP000243469">
    <property type="component" value="Unassembled WGS sequence"/>
</dbReference>
<dbReference type="CDD" id="cd04485">
    <property type="entry name" value="DnaE_OBF"/>
    <property type="match status" value="1"/>
</dbReference>
<dbReference type="InterPro" id="IPR003141">
    <property type="entry name" value="Pol/His_phosphatase_N"/>
</dbReference>
<name>A0A2G6JNJ6_NEPCE</name>
<evidence type="ECO:0000259" key="10">
    <source>
        <dbReference type="SMART" id="SM00481"/>
    </source>
</evidence>
<dbReference type="InterPro" id="IPR011708">
    <property type="entry name" value="DNA_pol3_alpha_NTPase_dom"/>
</dbReference>
<dbReference type="InterPro" id="IPR049821">
    <property type="entry name" value="PolIIIA_DnaE1_PHP"/>
</dbReference>
<dbReference type="SMART" id="SM00481">
    <property type="entry name" value="POLIIIAc"/>
    <property type="match status" value="1"/>
</dbReference>
<dbReference type="PANTHER" id="PTHR32294">
    <property type="entry name" value="DNA POLYMERASE III SUBUNIT ALPHA"/>
    <property type="match status" value="1"/>
</dbReference>